<proteinExistence type="predicted"/>
<gene>
    <name evidence="1" type="ORF">E0H73_24830</name>
</gene>
<reference evidence="1 2" key="1">
    <citation type="submission" date="2019-02" db="EMBL/GenBank/DDBJ databases">
        <title>Kribbella capetownensis sp. nov. and Kribbella speibonae sp. nov., isolated from soil.</title>
        <authorList>
            <person name="Curtis S.M."/>
            <person name="Norton I."/>
            <person name="Everest G.J."/>
            <person name="Meyers P.R."/>
        </authorList>
    </citation>
    <scope>NUCLEOTIDE SEQUENCE [LARGE SCALE GENOMIC DNA]</scope>
    <source>
        <strain evidence="1 2">NRRL B-24813</strain>
    </source>
</reference>
<dbReference type="RefSeq" id="WP_131360606.1">
    <property type="nucleotide sequence ID" value="NZ_SJKB01000008.1"/>
</dbReference>
<organism evidence="1 2">
    <name type="scientific">Kribbella pittospori</name>
    <dbReference type="NCBI Taxonomy" id="722689"/>
    <lineage>
        <taxon>Bacteria</taxon>
        <taxon>Bacillati</taxon>
        <taxon>Actinomycetota</taxon>
        <taxon>Actinomycetes</taxon>
        <taxon>Propionibacteriales</taxon>
        <taxon>Kribbellaceae</taxon>
        <taxon>Kribbella</taxon>
    </lineage>
</organism>
<comment type="caution">
    <text evidence="1">The sequence shown here is derived from an EMBL/GenBank/DDBJ whole genome shotgun (WGS) entry which is preliminary data.</text>
</comment>
<dbReference type="OrthoDB" id="9868366at2"/>
<keyword evidence="2" id="KW-1185">Reference proteome</keyword>
<accession>A0A4R0KRH6</accession>
<sequence>MAVPDCFQCFPELKIPALVAKLKAKGWVCQADGPGSTECRKPNAQDLIRIRNGLARDKTLVGSVTLHTFSGGPGAYPRGQAQAVAKARADLPFLLAALFSDINTRAQVDAWLKTAAPTTIGGYGVECSRPSAISVGTGKKSITSWSIPITFSGRRT</sequence>
<name>A0A4R0KRH6_9ACTN</name>
<dbReference type="Proteomes" id="UP000291144">
    <property type="component" value="Unassembled WGS sequence"/>
</dbReference>
<dbReference type="AlphaFoldDB" id="A0A4R0KRH6"/>
<evidence type="ECO:0000313" key="1">
    <source>
        <dbReference type="EMBL" id="TCC58555.1"/>
    </source>
</evidence>
<evidence type="ECO:0000313" key="2">
    <source>
        <dbReference type="Proteomes" id="UP000291144"/>
    </source>
</evidence>
<protein>
    <submittedName>
        <fullName evidence="1">Uncharacterized protein</fullName>
    </submittedName>
</protein>
<dbReference type="EMBL" id="SJKB01000008">
    <property type="protein sequence ID" value="TCC58555.1"/>
    <property type="molecule type" value="Genomic_DNA"/>
</dbReference>